<dbReference type="InterPro" id="IPR001851">
    <property type="entry name" value="ABC_transp_permease"/>
</dbReference>
<keyword evidence="2" id="KW-1003">Cell membrane</keyword>
<dbReference type="Pfam" id="PF02653">
    <property type="entry name" value="BPD_transp_2"/>
    <property type="match status" value="1"/>
</dbReference>
<keyword evidence="8" id="KW-1185">Reference proteome</keyword>
<accession>A0ABV7KTJ0</accession>
<organism evidence="7 8">
    <name type="scientific">Marinibaculum pumilum</name>
    <dbReference type="NCBI Taxonomy" id="1766165"/>
    <lineage>
        <taxon>Bacteria</taxon>
        <taxon>Pseudomonadati</taxon>
        <taxon>Pseudomonadota</taxon>
        <taxon>Alphaproteobacteria</taxon>
        <taxon>Rhodospirillales</taxon>
        <taxon>Rhodospirillaceae</taxon>
        <taxon>Marinibaculum</taxon>
    </lineage>
</organism>
<evidence type="ECO:0000256" key="5">
    <source>
        <dbReference type="ARBA" id="ARBA00023136"/>
    </source>
</evidence>
<feature type="transmembrane region" description="Helical" evidence="6">
    <location>
        <begin position="17"/>
        <end position="35"/>
    </location>
</feature>
<reference evidence="8" key="1">
    <citation type="journal article" date="2019" name="Int. J. Syst. Evol. Microbiol.">
        <title>The Global Catalogue of Microorganisms (GCM) 10K type strain sequencing project: providing services to taxonomists for standard genome sequencing and annotation.</title>
        <authorList>
            <consortium name="The Broad Institute Genomics Platform"/>
            <consortium name="The Broad Institute Genome Sequencing Center for Infectious Disease"/>
            <person name="Wu L."/>
            <person name="Ma J."/>
        </authorList>
    </citation>
    <scope>NUCLEOTIDE SEQUENCE [LARGE SCALE GENOMIC DNA]</scope>
    <source>
        <strain evidence="8">KCTC 42964</strain>
    </source>
</reference>
<dbReference type="PANTHER" id="PTHR32196">
    <property type="entry name" value="ABC TRANSPORTER PERMEASE PROTEIN YPHD-RELATED-RELATED"/>
    <property type="match status" value="1"/>
</dbReference>
<feature type="transmembrane region" description="Helical" evidence="6">
    <location>
        <begin position="91"/>
        <end position="113"/>
    </location>
</feature>
<evidence type="ECO:0000256" key="1">
    <source>
        <dbReference type="ARBA" id="ARBA00004651"/>
    </source>
</evidence>
<evidence type="ECO:0000256" key="4">
    <source>
        <dbReference type="ARBA" id="ARBA00022989"/>
    </source>
</evidence>
<gene>
    <name evidence="7" type="ORF">ACFOGJ_00100</name>
</gene>
<comment type="caution">
    <text evidence="7">The sequence shown here is derived from an EMBL/GenBank/DDBJ whole genome shotgun (WGS) entry which is preliminary data.</text>
</comment>
<name>A0ABV7KTJ0_9PROT</name>
<keyword evidence="5 6" id="KW-0472">Membrane</keyword>
<evidence type="ECO:0000313" key="7">
    <source>
        <dbReference type="EMBL" id="MFC3225609.1"/>
    </source>
</evidence>
<feature type="transmembrane region" description="Helical" evidence="6">
    <location>
        <begin position="120"/>
        <end position="140"/>
    </location>
</feature>
<evidence type="ECO:0000256" key="6">
    <source>
        <dbReference type="SAM" id="Phobius"/>
    </source>
</evidence>
<dbReference type="Proteomes" id="UP001595528">
    <property type="component" value="Unassembled WGS sequence"/>
</dbReference>
<dbReference type="RefSeq" id="WP_379897333.1">
    <property type="nucleotide sequence ID" value="NZ_JBHRTR010000001.1"/>
</dbReference>
<keyword evidence="4 6" id="KW-1133">Transmembrane helix</keyword>
<feature type="transmembrane region" description="Helical" evidence="6">
    <location>
        <begin position="160"/>
        <end position="181"/>
    </location>
</feature>
<protein>
    <submittedName>
        <fullName evidence="7">ABC transporter permease</fullName>
    </submittedName>
</protein>
<dbReference type="PANTHER" id="PTHR32196:SF72">
    <property type="entry name" value="RIBOSE IMPORT PERMEASE PROTEIN RBSC"/>
    <property type="match status" value="1"/>
</dbReference>
<keyword evidence="3 6" id="KW-0812">Transmembrane</keyword>
<feature type="transmembrane region" description="Helical" evidence="6">
    <location>
        <begin position="211"/>
        <end position="234"/>
    </location>
</feature>
<feature type="transmembrane region" description="Helical" evidence="6">
    <location>
        <begin position="288"/>
        <end position="307"/>
    </location>
</feature>
<dbReference type="PROSITE" id="PS51257">
    <property type="entry name" value="PROKAR_LIPOPROTEIN"/>
    <property type="match status" value="1"/>
</dbReference>
<feature type="transmembrane region" description="Helical" evidence="6">
    <location>
        <begin position="47"/>
        <end position="71"/>
    </location>
</feature>
<evidence type="ECO:0000313" key="8">
    <source>
        <dbReference type="Proteomes" id="UP001595528"/>
    </source>
</evidence>
<dbReference type="EMBL" id="JBHRTR010000001">
    <property type="protein sequence ID" value="MFC3225609.1"/>
    <property type="molecule type" value="Genomic_DNA"/>
</dbReference>
<evidence type="ECO:0000256" key="2">
    <source>
        <dbReference type="ARBA" id="ARBA00022475"/>
    </source>
</evidence>
<dbReference type="CDD" id="cd06579">
    <property type="entry name" value="TM_PBP1_transp_AraH_like"/>
    <property type="match status" value="1"/>
</dbReference>
<evidence type="ECO:0000256" key="3">
    <source>
        <dbReference type="ARBA" id="ARBA00022692"/>
    </source>
</evidence>
<proteinExistence type="predicted"/>
<comment type="subcellular location">
    <subcellularLocation>
        <location evidence="1">Cell membrane</location>
        <topology evidence="1">Multi-pass membrane protein</topology>
    </subcellularLocation>
</comment>
<sequence length="315" mass="32487">MTATMRRLLTGQNSRQGLWLIPLLIGGIACILLALRSEEFLNAQNLLNLVAQAVPLLVIAIGQMLVILVRGLDLSVGAVVSLTTAILALDAPGYVVLPAAFLAAALVGAVNGIAVTRLHVHPIIATLSMMMIVQGGTMLLRPVAGGTIPAIVTDLVTGEVLGIYMPLVWAVLVLLLGWKLIHGSRFGLHLFAIGGGPEIARAFGIADRRNVLLAYIACSLFAALAGCFLAGRIASGDPNIGTPFALDSITAVALGGTQLAGGVGSLQGTVTGALIMALLANGMNLENLSAFIQTAVKGAILLVVVALQPRRFMGL</sequence>